<sequence>MAFLDRLERHGVSLFSFELQAYGFGPSLRLNMTEYRGSLTEQLLLSFPEEDPVDLQCEVGDQN</sequence>
<dbReference type="EMBL" id="KB445586">
    <property type="protein sequence ID" value="EMD86080.1"/>
    <property type="molecule type" value="Genomic_DNA"/>
</dbReference>
<proteinExistence type="predicted"/>
<dbReference type="OrthoDB" id="10347558at2759"/>
<dbReference type="Proteomes" id="UP000016936">
    <property type="component" value="Unassembled WGS sequence"/>
</dbReference>
<reference evidence="1 2" key="1">
    <citation type="journal article" date="2012" name="PLoS Pathog.">
        <title>Diverse lifestyles and strategies of plant pathogenesis encoded in the genomes of eighteen Dothideomycetes fungi.</title>
        <authorList>
            <person name="Ohm R.A."/>
            <person name="Feau N."/>
            <person name="Henrissat B."/>
            <person name="Schoch C.L."/>
            <person name="Horwitz B.A."/>
            <person name="Barry K.W."/>
            <person name="Condon B.J."/>
            <person name="Copeland A.C."/>
            <person name="Dhillon B."/>
            <person name="Glaser F."/>
            <person name="Hesse C.N."/>
            <person name="Kosti I."/>
            <person name="LaButti K."/>
            <person name="Lindquist E.A."/>
            <person name="Lucas S."/>
            <person name="Salamov A.A."/>
            <person name="Bradshaw R.E."/>
            <person name="Ciuffetti L."/>
            <person name="Hamelin R.C."/>
            <person name="Kema G.H.J."/>
            <person name="Lawrence C."/>
            <person name="Scott J.A."/>
            <person name="Spatafora J.W."/>
            <person name="Turgeon B.G."/>
            <person name="de Wit P.J.G.M."/>
            <person name="Zhong S."/>
            <person name="Goodwin S.B."/>
            <person name="Grigoriev I.V."/>
        </authorList>
    </citation>
    <scope>NUCLEOTIDE SEQUENCE [LARGE SCALE GENOMIC DNA]</scope>
    <source>
        <strain evidence="2">C5 / ATCC 48332 / race O</strain>
    </source>
</reference>
<accession>M2SL73</accession>
<evidence type="ECO:0000313" key="2">
    <source>
        <dbReference type="Proteomes" id="UP000016936"/>
    </source>
</evidence>
<dbReference type="HOGENOM" id="CLU_2885610_0_0_1"/>
<reference evidence="2" key="2">
    <citation type="journal article" date="2013" name="PLoS Genet.">
        <title>Comparative genome structure, secondary metabolite, and effector coding capacity across Cochliobolus pathogens.</title>
        <authorList>
            <person name="Condon B.J."/>
            <person name="Leng Y."/>
            <person name="Wu D."/>
            <person name="Bushley K.E."/>
            <person name="Ohm R.A."/>
            <person name="Otillar R."/>
            <person name="Martin J."/>
            <person name="Schackwitz W."/>
            <person name="Grimwood J."/>
            <person name="MohdZainudin N."/>
            <person name="Xue C."/>
            <person name="Wang R."/>
            <person name="Manning V.A."/>
            <person name="Dhillon B."/>
            <person name="Tu Z.J."/>
            <person name="Steffenson B.J."/>
            <person name="Salamov A."/>
            <person name="Sun H."/>
            <person name="Lowry S."/>
            <person name="LaButti K."/>
            <person name="Han J."/>
            <person name="Copeland A."/>
            <person name="Lindquist E."/>
            <person name="Barry K."/>
            <person name="Schmutz J."/>
            <person name="Baker S.E."/>
            <person name="Ciuffetti L.M."/>
            <person name="Grigoriev I.V."/>
            <person name="Zhong S."/>
            <person name="Turgeon B.G."/>
        </authorList>
    </citation>
    <scope>NUCLEOTIDE SEQUENCE [LARGE SCALE GENOMIC DNA]</scope>
    <source>
        <strain evidence="2">C5 / ATCC 48332 / race O</strain>
    </source>
</reference>
<keyword evidence="2" id="KW-1185">Reference proteome</keyword>
<organism evidence="1 2">
    <name type="scientific">Cochliobolus heterostrophus (strain C5 / ATCC 48332 / race O)</name>
    <name type="common">Southern corn leaf blight fungus</name>
    <name type="synonym">Bipolaris maydis</name>
    <dbReference type="NCBI Taxonomy" id="701091"/>
    <lineage>
        <taxon>Eukaryota</taxon>
        <taxon>Fungi</taxon>
        <taxon>Dikarya</taxon>
        <taxon>Ascomycota</taxon>
        <taxon>Pezizomycotina</taxon>
        <taxon>Dothideomycetes</taxon>
        <taxon>Pleosporomycetidae</taxon>
        <taxon>Pleosporales</taxon>
        <taxon>Pleosporineae</taxon>
        <taxon>Pleosporaceae</taxon>
        <taxon>Bipolaris</taxon>
    </lineage>
</organism>
<dbReference type="AlphaFoldDB" id="M2SL73"/>
<protein>
    <submittedName>
        <fullName evidence="1">Uncharacterized protein</fullName>
    </submittedName>
</protein>
<gene>
    <name evidence="1" type="ORF">COCHEDRAFT_1024260</name>
</gene>
<name>M2SL73_COCH5</name>
<evidence type="ECO:0000313" key="1">
    <source>
        <dbReference type="EMBL" id="EMD86080.1"/>
    </source>
</evidence>